<evidence type="ECO:0000313" key="6">
    <source>
        <dbReference type="Proteomes" id="UP000238220"/>
    </source>
</evidence>
<evidence type="ECO:0000313" key="5">
    <source>
        <dbReference type="EMBL" id="PPE75446.1"/>
    </source>
</evidence>
<dbReference type="Proteomes" id="UP000238220">
    <property type="component" value="Unassembled WGS sequence"/>
</dbReference>
<dbReference type="GO" id="GO:0005694">
    <property type="term" value="C:chromosome"/>
    <property type="evidence" value="ECO:0007669"/>
    <property type="project" value="TreeGrafter"/>
</dbReference>
<evidence type="ECO:0000259" key="4">
    <source>
        <dbReference type="SMART" id="SM00470"/>
    </source>
</evidence>
<accession>A0A2S5TKB7</accession>
<sequence>MNMPAKIETLDYQLVKAQINQLRPYAKQLRKLFNPEALQELADSIRAQGVVQPIVIRTAKPGADGTKTIEPWEIIAGERRWRAAQLAGLDGIPAIVRDDLSDTDVEILHLVENLQRASLTLIETCDGAAKLVALVGFDEACKQAGQTPAWMSRHSRLGELDERIQALVEEGKVTSMEMAHDLQQLKGYDAVQFGKTLGDFEGGYAWSRPPTRQQLRDRVKDAKEAFELRQERIEAKRKEREELKKKIAADPTLKAKLAADKAKDPETRRKEREVKVKALNAEGERIGEELTMKFLQLAGFDLSKPKKGRRVDLPVKVDLASRYTTYGGEVLPENAESSKYSVNFCGGIDTIAPALNIVAPGSKVDLEHDELYQITQEEARKIEKAIGRPLIWRHYGDDLTAKKIRALIDGVGDKKVAKPAAKAGQNSSVFDFLAASCVKKKGSNIQAAEMHEEYSTWCKEQGRAAEILPLKGGTNEFGNAIAKAKIKRHRTKAGFVYLDIEFKA</sequence>
<dbReference type="InterPro" id="IPR003115">
    <property type="entry name" value="ParB_N"/>
</dbReference>
<dbReference type="RefSeq" id="WP_104228412.1">
    <property type="nucleotide sequence ID" value="NZ_PSNW01000001.1"/>
</dbReference>
<comment type="similarity">
    <text evidence="1">Belongs to the ParB family.</text>
</comment>
<dbReference type="PANTHER" id="PTHR33375">
    <property type="entry name" value="CHROMOSOME-PARTITIONING PROTEIN PARB-RELATED"/>
    <property type="match status" value="1"/>
</dbReference>
<organism evidence="5 6">
    <name type="scientific">Solimonas fluminis</name>
    <dbReference type="NCBI Taxonomy" id="2086571"/>
    <lineage>
        <taxon>Bacteria</taxon>
        <taxon>Pseudomonadati</taxon>
        <taxon>Pseudomonadota</taxon>
        <taxon>Gammaproteobacteria</taxon>
        <taxon>Nevskiales</taxon>
        <taxon>Nevskiaceae</taxon>
        <taxon>Solimonas</taxon>
    </lineage>
</organism>
<dbReference type="Gene3D" id="1.10.10.2830">
    <property type="match status" value="1"/>
</dbReference>
<dbReference type="GO" id="GO:0003677">
    <property type="term" value="F:DNA binding"/>
    <property type="evidence" value="ECO:0007669"/>
    <property type="project" value="UniProtKB-KW"/>
</dbReference>
<keyword evidence="6" id="KW-1185">Reference proteome</keyword>
<dbReference type="OrthoDB" id="9802051at2"/>
<proteinExistence type="inferred from homology"/>
<dbReference type="InterPro" id="IPR050336">
    <property type="entry name" value="Chromosome_partition/occlusion"/>
</dbReference>
<evidence type="ECO:0000256" key="2">
    <source>
        <dbReference type="ARBA" id="ARBA00023125"/>
    </source>
</evidence>
<dbReference type="Pfam" id="PF02195">
    <property type="entry name" value="ParB_N"/>
    <property type="match status" value="1"/>
</dbReference>
<feature type="coiled-coil region" evidence="3">
    <location>
        <begin position="212"/>
        <end position="246"/>
    </location>
</feature>
<dbReference type="PANTHER" id="PTHR33375:SF1">
    <property type="entry name" value="CHROMOSOME-PARTITIONING PROTEIN PARB-RELATED"/>
    <property type="match status" value="1"/>
</dbReference>
<protein>
    <recommendedName>
        <fullName evidence="4">ParB-like N-terminal domain-containing protein</fullName>
    </recommendedName>
</protein>
<name>A0A2S5TKB7_9GAMM</name>
<dbReference type="GO" id="GO:0007059">
    <property type="term" value="P:chromosome segregation"/>
    <property type="evidence" value="ECO:0007669"/>
    <property type="project" value="TreeGrafter"/>
</dbReference>
<dbReference type="InterPro" id="IPR036086">
    <property type="entry name" value="ParB/Sulfiredoxin_sf"/>
</dbReference>
<feature type="domain" description="ParB-like N-terminal" evidence="4">
    <location>
        <begin position="15"/>
        <end position="114"/>
    </location>
</feature>
<keyword evidence="2" id="KW-0238">DNA-binding</keyword>
<reference evidence="5 6" key="1">
    <citation type="submission" date="2018-02" db="EMBL/GenBank/DDBJ databases">
        <title>Genome sequencing of Solimonas sp. HR-BB.</title>
        <authorList>
            <person name="Lee Y."/>
            <person name="Jeon C.O."/>
        </authorList>
    </citation>
    <scope>NUCLEOTIDE SEQUENCE [LARGE SCALE GENOMIC DNA]</scope>
    <source>
        <strain evidence="5 6">HR-BB</strain>
    </source>
</reference>
<dbReference type="EMBL" id="PSNW01000001">
    <property type="protein sequence ID" value="PPE75446.1"/>
    <property type="molecule type" value="Genomic_DNA"/>
</dbReference>
<dbReference type="Gene3D" id="3.90.1530.30">
    <property type="match status" value="1"/>
</dbReference>
<evidence type="ECO:0000256" key="3">
    <source>
        <dbReference type="SAM" id="Coils"/>
    </source>
</evidence>
<comment type="caution">
    <text evidence="5">The sequence shown here is derived from an EMBL/GenBank/DDBJ whole genome shotgun (WGS) entry which is preliminary data.</text>
</comment>
<dbReference type="NCBIfam" id="TIGR00180">
    <property type="entry name" value="parB_part"/>
    <property type="match status" value="1"/>
</dbReference>
<dbReference type="SUPFAM" id="SSF110849">
    <property type="entry name" value="ParB/Sulfiredoxin"/>
    <property type="match status" value="1"/>
</dbReference>
<dbReference type="AlphaFoldDB" id="A0A2S5TKB7"/>
<dbReference type="FunFam" id="3.90.1530.30:FF:000001">
    <property type="entry name" value="Chromosome partitioning protein ParB"/>
    <property type="match status" value="1"/>
</dbReference>
<evidence type="ECO:0000256" key="1">
    <source>
        <dbReference type="ARBA" id="ARBA00006295"/>
    </source>
</evidence>
<gene>
    <name evidence="5" type="ORF">C3942_00695</name>
</gene>
<dbReference type="InterPro" id="IPR004437">
    <property type="entry name" value="ParB/RepB/Spo0J"/>
</dbReference>
<keyword evidence="3" id="KW-0175">Coiled coil</keyword>
<dbReference type="SMART" id="SM00470">
    <property type="entry name" value="ParB"/>
    <property type="match status" value="1"/>
</dbReference>